<reference evidence="3 4" key="1">
    <citation type="submission" date="2019-03" db="EMBL/GenBank/DDBJ databases">
        <title>Genomics of glacier-inhabiting Cryobacterium strains.</title>
        <authorList>
            <person name="Liu Q."/>
            <person name="Xin Y.-H."/>
        </authorList>
    </citation>
    <scope>NUCLEOTIDE SEQUENCE [LARGE SCALE GENOMIC DNA]</scope>
    <source>
        <strain evidence="3 4">TMT2-16</strain>
    </source>
</reference>
<evidence type="ECO:0000256" key="2">
    <source>
        <dbReference type="ARBA" id="ARBA00022679"/>
    </source>
</evidence>
<evidence type="ECO:0000313" key="3">
    <source>
        <dbReference type="EMBL" id="TFD04937.1"/>
    </source>
</evidence>
<keyword evidence="4" id="KW-1185">Reference proteome</keyword>
<dbReference type="SUPFAM" id="SSF51161">
    <property type="entry name" value="Trimeric LpxA-like enzymes"/>
    <property type="match status" value="1"/>
</dbReference>
<organism evidence="3 4">
    <name type="scientific">Cryobacterium sandaracinum</name>
    <dbReference type="NCBI Taxonomy" id="1259247"/>
    <lineage>
        <taxon>Bacteria</taxon>
        <taxon>Bacillati</taxon>
        <taxon>Actinomycetota</taxon>
        <taxon>Actinomycetes</taxon>
        <taxon>Micrococcales</taxon>
        <taxon>Microbacteriaceae</taxon>
        <taxon>Cryobacterium</taxon>
    </lineage>
</organism>
<evidence type="ECO:0000256" key="1">
    <source>
        <dbReference type="ARBA" id="ARBA00007274"/>
    </source>
</evidence>
<dbReference type="Gene3D" id="2.160.10.10">
    <property type="entry name" value="Hexapeptide repeat proteins"/>
    <property type="match status" value="1"/>
</dbReference>
<dbReference type="InterPro" id="IPR051159">
    <property type="entry name" value="Hexapeptide_acetyltransf"/>
</dbReference>
<sequence>MAQPSGLPRRNLAGFSGAGYERGRNSLWQIAWLLLSGLVVVRWWCPPRLRVALLRLFGATIGDNVLIRHRVRIHWPWKLVVGDNSWIGEEVWILNLEPVIIGSDVCISQGVMLCTGSHDRTSQTFEFDNAPIIVEDGAWIAARATVLRGSRIGHDSVIGATALVSGTVPARALLRAPRAERPALSQDRDQT</sequence>
<comment type="caution">
    <text evidence="3">The sequence shown here is derived from an EMBL/GenBank/DDBJ whole genome shotgun (WGS) entry which is preliminary data.</text>
</comment>
<name>A0ABY2JHX1_9MICO</name>
<keyword evidence="2" id="KW-0808">Transferase</keyword>
<gene>
    <name evidence="3" type="ORF">E3T25_05195</name>
</gene>
<dbReference type="Proteomes" id="UP000297851">
    <property type="component" value="Unassembled WGS sequence"/>
</dbReference>
<dbReference type="EMBL" id="SOGO01000016">
    <property type="protein sequence ID" value="TFD04937.1"/>
    <property type="molecule type" value="Genomic_DNA"/>
</dbReference>
<proteinExistence type="inferred from homology"/>
<protein>
    <submittedName>
        <fullName evidence="3">Colanic acid biosynthesis acetyltransferase</fullName>
    </submittedName>
</protein>
<dbReference type="InterPro" id="IPR011004">
    <property type="entry name" value="Trimer_LpxA-like_sf"/>
</dbReference>
<dbReference type="CDD" id="cd05825">
    <property type="entry name" value="LbH_wcaF_like"/>
    <property type="match status" value="1"/>
</dbReference>
<dbReference type="PANTHER" id="PTHR23416:SF23">
    <property type="entry name" value="ACETYLTRANSFERASE C18B11.09C-RELATED"/>
    <property type="match status" value="1"/>
</dbReference>
<comment type="similarity">
    <text evidence="1">Belongs to the transferase hexapeptide repeat family.</text>
</comment>
<evidence type="ECO:0000313" key="4">
    <source>
        <dbReference type="Proteomes" id="UP000297851"/>
    </source>
</evidence>
<dbReference type="PANTHER" id="PTHR23416">
    <property type="entry name" value="SIALIC ACID SYNTHASE-RELATED"/>
    <property type="match status" value="1"/>
</dbReference>
<accession>A0ABY2JHX1</accession>